<comment type="caution">
    <text evidence="3">The sequence shown here is derived from an EMBL/GenBank/DDBJ whole genome shotgun (WGS) entry which is preliminary data.</text>
</comment>
<dbReference type="RefSeq" id="WP_184326419.1">
    <property type="nucleotide sequence ID" value="NZ_JACHLZ010000001.1"/>
</dbReference>
<keyword evidence="4" id="KW-1185">Reference proteome</keyword>
<feature type="domain" description="Alpha fucosidase A-like C-terminal" evidence="1">
    <location>
        <begin position="207"/>
        <end position="258"/>
    </location>
</feature>
<dbReference type="GO" id="GO:0005975">
    <property type="term" value="P:carbohydrate metabolic process"/>
    <property type="evidence" value="ECO:0007669"/>
    <property type="project" value="InterPro"/>
</dbReference>
<gene>
    <name evidence="3" type="ORF">HNR70_003041</name>
</gene>
<dbReference type="InterPro" id="IPR054363">
    <property type="entry name" value="GH95_cat"/>
</dbReference>
<protein>
    <submittedName>
        <fullName evidence="3">Uncharacterized protein</fullName>
    </submittedName>
</protein>
<evidence type="ECO:0000259" key="2">
    <source>
        <dbReference type="Pfam" id="PF22124"/>
    </source>
</evidence>
<dbReference type="GO" id="GO:0004560">
    <property type="term" value="F:alpha-L-fucosidase activity"/>
    <property type="evidence" value="ECO:0007669"/>
    <property type="project" value="TreeGrafter"/>
</dbReference>
<evidence type="ECO:0000313" key="3">
    <source>
        <dbReference type="EMBL" id="MBB5833228.1"/>
    </source>
</evidence>
<sequence length="292" mass="31553">MAGLWLERELDSLSRFEGATEDELAARSFPALREAVEHVIAAAERLGGTGDPVVQQAASLLGLVPGVRIGDDGRVLEWHRDDLAEVEPHHRHVSHLGFLYPGEQATSPAEEAAAERSLLARGDEATGWSLVWKACLWARLGRPERVQALLELYLRPAEREGERDRSGLYRTGLYRTGLYPSLFSEHPPFRIDGNFGIVAALAECLVQSHRGEIALLPALPAAMADGTVRGLRARPGIAVDMTWSEGAVTVLALRALGPGALGVHRVRHGNCALEVELTDLAPVRVDLAALAA</sequence>
<reference evidence="3 4" key="1">
    <citation type="submission" date="2020-08" db="EMBL/GenBank/DDBJ databases">
        <title>Sequencing the genomes of 1000 actinobacteria strains.</title>
        <authorList>
            <person name="Klenk H.-P."/>
        </authorList>
    </citation>
    <scope>NUCLEOTIDE SEQUENCE [LARGE SCALE GENOMIC DNA]</scope>
    <source>
        <strain evidence="3 4">DSM 28796</strain>
    </source>
</reference>
<organism evidence="3 4">
    <name type="scientific">Brachybacterium aquaticum</name>
    <dbReference type="NCBI Taxonomy" id="1432564"/>
    <lineage>
        <taxon>Bacteria</taxon>
        <taxon>Bacillati</taxon>
        <taxon>Actinomycetota</taxon>
        <taxon>Actinomycetes</taxon>
        <taxon>Micrococcales</taxon>
        <taxon>Dermabacteraceae</taxon>
        <taxon>Brachybacterium</taxon>
    </lineage>
</organism>
<proteinExistence type="predicted"/>
<dbReference type="PANTHER" id="PTHR31084:SF0">
    <property type="entry name" value="ALPHA-L-FUCOSIDASE 2"/>
    <property type="match status" value="1"/>
</dbReference>
<dbReference type="InterPro" id="IPR008928">
    <property type="entry name" value="6-hairpin_glycosidase_sf"/>
</dbReference>
<dbReference type="InterPro" id="IPR049053">
    <property type="entry name" value="AFCA-like_C"/>
</dbReference>
<dbReference type="AlphaFoldDB" id="A0A841AJM6"/>
<name>A0A841AJM6_9MICO</name>
<dbReference type="Gene3D" id="1.50.10.10">
    <property type="match status" value="1"/>
</dbReference>
<feature type="domain" description="Glycosyl hydrolase family 95 catalytic" evidence="2">
    <location>
        <begin position="32"/>
        <end position="205"/>
    </location>
</feature>
<dbReference type="SUPFAM" id="SSF48208">
    <property type="entry name" value="Six-hairpin glycosidases"/>
    <property type="match status" value="1"/>
</dbReference>
<dbReference type="Pfam" id="PF22124">
    <property type="entry name" value="Glyco_hydro_95_cat"/>
    <property type="match status" value="1"/>
</dbReference>
<dbReference type="InterPro" id="IPR012341">
    <property type="entry name" value="6hp_glycosidase-like_sf"/>
</dbReference>
<dbReference type="Proteomes" id="UP000588158">
    <property type="component" value="Unassembled WGS sequence"/>
</dbReference>
<evidence type="ECO:0000313" key="4">
    <source>
        <dbReference type="Proteomes" id="UP000588158"/>
    </source>
</evidence>
<accession>A0A841AJM6</accession>
<dbReference type="PANTHER" id="PTHR31084">
    <property type="entry name" value="ALPHA-L-FUCOSIDASE 2"/>
    <property type="match status" value="1"/>
</dbReference>
<evidence type="ECO:0000259" key="1">
    <source>
        <dbReference type="Pfam" id="PF21307"/>
    </source>
</evidence>
<dbReference type="EMBL" id="JACHLZ010000001">
    <property type="protein sequence ID" value="MBB5833228.1"/>
    <property type="molecule type" value="Genomic_DNA"/>
</dbReference>
<dbReference type="Pfam" id="PF21307">
    <property type="entry name" value="Glyco_hydro_95_C"/>
    <property type="match status" value="1"/>
</dbReference>